<dbReference type="STRING" id="943830.A4A58_26825"/>
<reference evidence="1 2" key="1">
    <citation type="submission" date="2016-03" db="EMBL/GenBank/DDBJ databases">
        <title>Microsymbionts genomes from the relict species Vavilovia formosa (Stev.) Fed.</title>
        <authorList>
            <person name="Kopat V."/>
            <person name="Chirak E."/>
            <person name="Kimeklis A."/>
            <person name="Andronov E."/>
        </authorList>
    </citation>
    <scope>NUCLEOTIDE SEQUENCE [LARGE SCALE GENOMIC DNA]</scope>
    <source>
        <strain evidence="1 2">Vaf07</strain>
    </source>
</reference>
<gene>
    <name evidence="1" type="ORF">A4A58_26825</name>
</gene>
<sequence length="75" mass="8530">MGQMNWTSEAEPSTFTRASLEYRRKASALSQRASVEADPRKVRALLQLAISWIQVAENEELMASEYRASAHMHSF</sequence>
<organism evidence="1 2">
    <name type="scientific">Tardiphaga robiniae</name>
    <dbReference type="NCBI Taxonomy" id="943830"/>
    <lineage>
        <taxon>Bacteria</taxon>
        <taxon>Pseudomonadati</taxon>
        <taxon>Pseudomonadota</taxon>
        <taxon>Alphaproteobacteria</taxon>
        <taxon>Hyphomicrobiales</taxon>
        <taxon>Nitrobacteraceae</taxon>
        <taxon>Tardiphaga</taxon>
    </lineage>
</organism>
<dbReference type="AlphaFoldDB" id="A0A161R3I4"/>
<evidence type="ECO:0000313" key="1">
    <source>
        <dbReference type="EMBL" id="KZD23521.1"/>
    </source>
</evidence>
<dbReference type="RefSeq" id="WP_068732393.1">
    <property type="nucleotide sequence ID" value="NZ_LVYV01000010.1"/>
</dbReference>
<dbReference type="Proteomes" id="UP000076574">
    <property type="component" value="Unassembled WGS sequence"/>
</dbReference>
<evidence type="ECO:0000313" key="2">
    <source>
        <dbReference type="Proteomes" id="UP000076574"/>
    </source>
</evidence>
<accession>A0A161R3I4</accession>
<dbReference type="EMBL" id="LVYV01000010">
    <property type="protein sequence ID" value="KZD23521.1"/>
    <property type="molecule type" value="Genomic_DNA"/>
</dbReference>
<comment type="caution">
    <text evidence="1">The sequence shown here is derived from an EMBL/GenBank/DDBJ whole genome shotgun (WGS) entry which is preliminary data.</text>
</comment>
<name>A0A161R3I4_9BRAD</name>
<dbReference type="OrthoDB" id="8265572at2"/>
<protein>
    <submittedName>
        <fullName evidence="1">Uncharacterized protein</fullName>
    </submittedName>
</protein>
<keyword evidence="2" id="KW-1185">Reference proteome</keyword>
<proteinExistence type="predicted"/>